<dbReference type="InterPro" id="IPR023772">
    <property type="entry name" value="DNA-bd_HTH_TetR-type_CS"/>
</dbReference>
<keyword evidence="1" id="KW-0805">Transcription regulation</keyword>
<evidence type="ECO:0000259" key="5">
    <source>
        <dbReference type="PROSITE" id="PS50977"/>
    </source>
</evidence>
<dbReference type="InterPro" id="IPR047923">
    <property type="entry name" value="ArpA-like"/>
</dbReference>
<reference evidence="6" key="2">
    <citation type="submission" date="2020-09" db="EMBL/GenBank/DDBJ databases">
        <authorList>
            <person name="Sun Q."/>
            <person name="Ohkuma M."/>
        </authorList>
    </citation>
    <scope>NUCLEOTIDE SEQUENCE</scope>
    <source>
        <strain evidence="6">JCM 4714</strain>
    </source>
</reference>
<dbReference type="PRINTS" id="PR00455">
    <property type="entry name" value="HTHTETR"/>
</dbReference>
<feature type="DNA-binding region" description="H-T-H motif" evidence="4">
    <location>
        <begin position="31"/>
        <end position="50"/>
    </location>
</feature>
<gene>
    <name evidence="6" type="ORF">GCM10010339_91080</name>
</gene>
<evidence type="ECO:0000256" key="2">
    <source>
        <dbReference type="ARBA" id="ARBA00023125"/>
    </source>
</evidence>
<dbReference type="Pfam" id="PF00440">
    <property type="entry name" value="TetR_N"/>
    <property type="match status" value="1"/>
</dbReference>
<keyword evidence="3" id="KW-0804">Transcription</keyword>
<evidence type="ECO:0000313" key="7">
    <source>
        <dbReference type="Proteomes" id="UP000655443"/>
    </source>
</evidence>
<dbReference type="InterPro" id="IPR036271">
    <property type="entry name" value="Tet_transcr_reg_TetR-rel_C_sf"/>
</dbReference>
<dbReference type="GO" id="GO:0003700">
    <property type="term" value="F:DNA-binding transcription factor activity"/>
    <property type="evidence" value="ECO:0007669"/>
    <property type="project" value="TreeGrafter"/>
</dbReference>
<dbReference type="EMBL" id="BMVG01000066">
    <property type="protein sequence ID" value="GHE15669.1"/>
    <property type="molecule type" value="Genomic_DNA"/>
</dbReference>
<evidence type="ECO:0000313" key="6">
    <source>
        <dbReference type="EMBL" id="GHE15669.1"/>
    </source>
</evidence>
<dbReference type="SUPFAM" id="SSF48498">
    <property type="entry name" value="Tetracyclin repressor-like, C-terminal domain"/>
    <property type="match status" value="1"/>
</dbReference>
<dbReference type="PANTHER" id="PTHR30055">
    <property type="entry name" value="HTH-TYPE TRANSCRIPTIONAL REGULATOR RUTR"/>
    <property type="match status" value="1"/>
</dbReference>
<evidence type="ECO:0000256" key="4">
    <source>
        <dbReference type="PROSITE-ProRule" id="PRU00335"/>
    </source>
</evidence>
<protein>
    <submittedName>
        <fullName evidence="6">TetR family transcriptional regulator</fullName>
    </submittedName>
</protein>
<dbReference type="AlphaFoldDB" id="A0A918YTN9"/>
<keyword evidence="7" id="KW-1185">Reference proteome</keyword>
<dbReference type="GO" id="GO:0000976">
    <property type="term" value="F:transcription cis-regulatory region binding"/>
    <property type="evidence" value="ECO:0007669"/>
    <property type="project" value="TreeGrafter"/>
</dbReference>
<evidence type="ECO:0000256" key="3">
    <source>
        <dbReference type="ARBA" id="ARBA00023163"/>
    </source>
</evidence>
<reference evidence="6" key="1">
    <citation type="journal article" date="2014" name="Int. J. Syst. Evol. Microbiol.">
        <title>Complete genome sequence of Corynebacterium casei LMG S-19264T (=DSM 44701T), isolated from a smear-ripened cheese.</title>
        <authorList>
            <consortium name="US DOE Joint Genome Institute (JGI-PGF)"/>
            <person name="Walter F."/>
            <person name="Albersmeier A."/>
            <person name="Kalinowski J."/>
            <person name="Ruckert C."/>
        </authorList>
    </citation>
    <scope>NUCLEOTIDE SEQUENCE</scope>
    <source>
        <strain evidence="6">JCM 4714</strain>
    </source>
</reference>
<dbReference type="PROSITE" id="PS01081">
    <property type="entry name" value="HTH_TETR_1"/>
    <property type="match status" value="1"/>
</dbReference>
<dbReference type="RefSeq" id="WP_189959512.1">
    <property type="nucleotide sequence ID" value="NZ_BMVG01000066.1"/>
</dbReference>
<dbReference type="InterPro" id="IPR050109">
    <property type="entry name" value="HTH-type_TetR-like_transc_reg"/>
</dbReference>
<proteinExistence type="predicted"/>
<organism evidence="6 7">
    <name type="scientific">Streptomyces alanosinicus</name>
    <dbReference type="NCBI Taxonomy" id="68171"/>
    <lineage>
        <taxon>Bacteria</taxon>
        <taxon>Bacillati</taxon>
        <taxon>Actinomycetota</taxon>
        <taxon>Actinomycetes</taxon>
        <taxon>Kitasatosporales</taxon>
        <taxon>Streptomycetaceae</taxon>
        <taxon>Streptomyces</taxon>
    </lineage>
</organism>
<dbReference type="InterPro" id="IPR001647">
    <property type="entry name" value="HTH_TetR"/>
</dbReference>
<sequence>MVKQVRAARTRQSLIRAAAEVFAADGYALASLPAISRRAGVSAGALHFHFANKEALATEVESAATDSVEKLAERCRDVAGTSLQSLMRMMSGLLLAVADDPVIRAGFKLSGDPSRKSDAAILAWWHDCVRDLVLQAQRAGELADDVSPDEATTAIVAATVGIEVIAAMDDGWPPAERLAQFWSFILPRLAAFPESALMAMAEETQPQGSIQ</sequence>
<dbReference type="PANTHER" id="PTHR30055:SF234">
    <property type="entry name" value="HTH-TYPE TRANSCRIPTIONAL REGULATOR BETI"/>
    <property type="match status" value="1"/>
</dbReference>
<feature type="domain" description="HTH tetR-type" evidence="5">
    <location>
        <begin position="8"/>
        <end position="68"/>
    </location>
</feature>
<keyword evidence="2 4" id="KW-0238">DNA-binding</keyword>
<dbReference type="Pfam" id="PF21935">
    <property type="entry name" value="TetR_C_45"/>
    <property type="match status" value="1"/>
</dbReference>
<name>A0A918YTN9_9ACTN</name>
<dbReference type="InterPro" id="IPR009057">
    <property type="entry name" value="Homeodomain-like_sf"/>
</dbReference>
<evidence type="ECO:0000256" key="1">
    <source>
        <dbReference type="ARBA" id="ARBA00023015"/>
    </source>
</evidence>
<dbReference type="SUPFAM" id="SSF46689">
    <property type="entry name" value="Homeodomain-like"/>
    <property type="match status" value="1"/>
</dbReference>
<dbReference type="NCBIfam" id="NF041196">
    <property type="entry name" value="ScbR_bind_reg"/>
    <property type="match status" value="1"/>
</dbReference>
<dbReference type="PROSITE" id="PS50977">
    <property type="entry name" value="HTH_TETR_2"/>
    <property type="match status" value="1"/>
</dbReference>
<dbReference type="Gene3D" id="1.10.357.10">
    <property type="entry name" value="Tetracycline Repressor, domain 2"/>
    <property type="match status" value="1"/>
</dbReference>
<dbReference type="InterPro" id="IPR054126">
    <property type="entry name" value="CprB_TetR_C"/>
</dbReference>
<accession>A0A918YTN9</accession>
<dbReference type="Proteomes" id="UP000655443">
    <property type="component" value="Unassembled WGS sequence"/>
</dbReference>
<comment type="caution">
    <text evidence="6">The sequence shown here is derived from an EMBL/GenBank/DDBJ whole genome shotgun (WGS) entry which is preliminary data.</text>
</comment>